<accession>A0A813U4R8</accession>
<dbReference type="OrthoDB" id="10232292at2759"/>
<proteinExistence type="predicted"/>
<dbReference type="PANTHER" id="PTHR33223">
    <property type="entry name" value="CCHC-TYPE DOMAIN-CONTAINING PROTEIN"/>
    <property type="match status" value="1"/>
</dbReference>
<dbReference type="EMBL" id="CAJNOC010000955">
    <property type="protein sequence ID" value="CAF0821017.1"/>
    <property type="molecule type" value="Genomic_DNA"/>
</dbReference>
<protein>
    <recommendedName>
        <fullName evidence="3">Retrotransposon gag domain-containing protein</fullName>
    </recommendedName>
</protein>
<dbReference type="Proteomes" id="UP000663879">
    <property type="component" value="Unassembled WGS sequence"/>
</dbReference>
<dbReference type="AlphaFoldDB" id="A0A813U4R8"/>
<evidence type="ECO:0008006" key="3">
    <source>
        <dbReference type="Google" id="ProtNLM"/>
    </source>
</evidence>
<keyword evidence="2" id="KW-1185">Reference proteome</keyword>
<organism evidence="1 2">
    <name type="scientific">Brachionus calyciflorus</name>
    <dbReference type="NCBI Taxonomy" id="104777"/>
    <lineage>
        <taxon>Eukaryota</taxon>
        <taxon>Metazoa</taxon>
        <taxon>Spiralia</taxon>
        <taxon>Gnathifera</taxon>
        <taxon>Rotifera</taxon>
        <taxon>Eurotatoria</taxon>
        <taxon>Monogononta</taxon>
        <taxon>Pseudotrocha</taxon>
        <taxon>Ploima</taxon>
        <taxon>Brachionidae</taxon>
        <taxon>Brachionus</taxon>
    </lineage>
</organism>
<evidence type="ECO:0000313" key="2">
    <source>
        <dbReference type="Proteomes" id="UP000663879"/>
    </source>
</evidence>
<gene>
    <name evidence="1" type="ORF">OXX778_LOCUS7467</name>
</gene>
<name>A0A813U4R8_9BILA</name>
<comment type="caution">
    <text evidence="1">The sequence shown here is derived from an EMBL/GenBank/DDBJ whole genome shotgun (WGS) entry which is preliminary data.</text>
</comment>
<sequence length="352" mass="41366">MPKRNFTIYPCHHDDISTGIIEKIFSGGTSQSKADDTKRHRIVIVEEDKNPQFLQRQPQQFKLNEAIQPIANKSNLTSQIKSNRPSIKMRIFTGSEDEDFDQWLNEFEAKSSILNDENQKLRFLKAFMGDRAKEYINSLSSSQIDTYSKMKDELKKFFQKSKLNYLYTQLPNFKKSNEESLGLFANRVEKLLKSIFPSAEKIAIENMSVDCFINGLDTETRRMVRPRNPTSLRKALLYAIEYEAEKSAQLKYRSLEKNMKELKLPQANSHLNESFLEELKNQFKKMKYQCDFYSKTIENLLQEYFQKESIDSYTNASDRECKSTKENFHDCRNCEEPLEAKLYKFNRSSKHS</sequence>
<evidence type="ECO:0000313" key="1">
    <source>
        <dbReference type="EMBL" id="CAF0821017.1"/>
    </source>
</evidence>
<dbReference type="PANTHER" id="PTHR33223:SF6">
    <property type="entry name" value="CCHC-TYPE DOMAIN-CONTAINING PROTEIN"/>
    <property type="match status" value="1"/>
</dbReference>
<reference evidence="1" key="1">
    <citation type="submission" date="2021-02" db="EMBL/GenBank/DDBJ databases">
        <authorList>
            <person name="Nowell W R."/>
        </authorList>
    </citation>
    <scope>NUCLEOTIDE SEQUENCE</scope>
    <source>
        <strain evidence="1">Ploen Becks lab</strain>
    </source>
</reference>